<reference evidence="6" key="1">
    <citation type="submission" date="2025-08" db="UniProtKB">
        <authorList>
            <consortium name="RefSeq"/>
        </authorList>
    </citation>
    <scope>IDENTIFICATION</scope>
</reference>
<dbReference type="GeneID" id="106821350"/>
<name>A0ABM1FAX8_PRICU</name>
<dbReference type="PROSITE" id="PS50225">
    <property type="entry name" value="SOCS"/>
    <property type="match status" value="1"/>
</dbReference>
<dbReference type="PRINTS" id="PR01415">
    <property type="entry name" value="ANKYRIN"/>
</dbReference>
<feature type="repeat" description="ANK" evidence="3">
    <location>
        <begin position="347"/>
        <end position="384"/>
    </location>
</feature>
<evidence type="ECO:0000313" key="5">
    <source>
        <dbReference type="Proteomes" id="UP000695022"/>
    </source>
</evidence>
<feature type="repeat" description="ANK" evidence="3">
    <location>
        <begin position="106"/>
        <end position="131"/>
    </location>
</feature>
<dbReference type="Gene3D" id="1.25.40.20">
    <property type="entry name" value="Ankyrin repeat-containing domain"/>
    <property type="match status" value="3"/>
</dbReference>
<dbReference type="PANTHER" id="PTHR24171">
    <property type="entry name" value="ANKYRIN REPEAT DOMAIN-CONTAINING PROTEIN 39-RELATED"/>
    <property type="match status" value="1"/>
</dbReference>
<dbReference type="PROSITE" id="PS50297">
    <property type="entry name" value="ANK_REP_REGION"/>
    <property type="match status" value="6"/>
</dbReference>
<evidence type="ECO:0000256" key="3">
    <source>
        <dbReference type="PROSITE-ProRule" id="PRU00023"/>
    </source>
</evidence>
<dbReference type="Proteomes" id="UP000695022">
    <property type="component" value="Unplaced"/>
</dbReference>
<feature type="repeat" description="ANK" evidence="3">
    <location>
        <begin position="386"/>
        <end position="418"/>
    </location>
</feature>
<dbReference type="InterPro" id="IPR001496">
    <property type="entry name" value="SOCS_box"/>
</dbReference>
<keyword evidence="5" id="KW-1185">Reference proteome</keyword>
<gene>
    <name evidence="6" type="primary">LOC106821350</name>
</gene>
<dbReference type="Pfam" id="PF00023">
    <property type="entry name" value="Ank"/>
    <property type="match status" value="2"/>
</dbReference>
<evidence type="ECO:0000313" key="6">
    <source>
        <dbReference type="RefSeq" id="XP_014681599.1"/>
    </source>
</evidence>
<dbReference type="InterPro" id="IPR002110">
    <property type="entry name" value="Ankyrin_rpt"/>
</dbReference>
<feature type="repeat" description="ANK" evidence="3">
    <location>
        <begin position="219"/>
        <end position="251"/>
    </location>
</feature>
<feature type="repeat" description="ANK" evidence="3">
    <location>
        <begin position="252"/>
        <end position="278"/>
    </location>
</feature>
<dbReference type="Pfam" id="PF12796">
    <property type="entry name" value="Ank_2"/>
    <property type="match status" value="3"/>
</dbReference>
<evidence type="ECO:0000256" key="2">
    <source>
        <dbReference type="ARBA" id="ARBA00023043"/>
    </source>
</evidence>
<protein>
    <submittedName>
        <fullName evidence="6">Serine/threonine-protein phosphatase 6 regulatory ankyrin repeat subunit B-like</fullName>
    </submittedName>
</protein>
<accession>A0ABM1FAX8</accession>
<dbReference type="SMART" id="SM00248">
    <property type="entry name" value="ANK"/>
    <property type="match status" value="9"/>
</dbReference>
<dbReference type="SUPFAM" id="SSF48403">
    <property type="entry name" value="Ankyrin repeat"/>
    <property type="match status" value="2"/>
</dbReference>
<keyword evidence="1" id="KW-0677">Repeat</keyword>
<dbReference type="RefSeq" id="XP_014681599.1">
    <property type="nucleotide sequence ID" value="XM_014826113.1"/>
</dbReference>
<proteinExistence type="predicted"/>
<dbReference type="CDD" id="cd03587">
    <property type="entry name" value="SOCS"/>
    <property type="match status" value="1"/>
</dbReference>
<evidence type="ECO:0000256" key="1">
    <source>
        <dbReference type="ARBA" id="ARBA00022737"/>
    </source>
</evidence>
<dbReference type="InterPro" id="IPR036770">
    <property type="entry name" value="Ankyrin_rpt-contain_sf"/>
</dbReference>
<organism evidence="5 6">
    <name type="scientific">Priapulus caudatus</name>
    <name type="common">Priapulid worm</name>
    <dbReference type="NCBI Taxonomy" id="37621"/>
    <lineage>
        <taxon>Eukaryota</taxon>
        <taxon>Metazoa</taxon>
        <taxon>Ecdysozoa</taxon>
        <taxon>Scalidophora</taxon>
        <taxon>Priapulida</taxon>
        <taxon>Priapulimorpha</taxon>
        <taxon>Priapulimorphida</taxon>
        <taxon>Priapulidae</taxon>
        <taxon>Priapulus</taxon>
    </lineage>
</organism>
<feature type="domain" description="SOCS box" evidence="4">
    <location>
        <begin position="464"/>
        <end position="520"/>
    </location>
</feature>
<dbReference type="PANTHER" id="PTHR24171:SF8">
    <property type="entry name" value="BRCA1-ASSOCIATED RING DOMAIN PROTEIN 1"/>
    <property type="match status" value="1"/>
</dbReference>
<sequence>MSGGADTAANGCYSAGVDYSADEWRGRELATDSSLEQAMYSLIDNKMSKSSQNPLTRALHAAVEVNDVAPVEKLIQEGKAAQRGNLGVVRALLGNRAVVVDQLDFYERTALMYASEHGHRDVVDALIERGAFAKSVVVGWRRVVQGTTLRLALGTLFGIEVFSGTCWFRCSQAGSKSRARRFDTSERLTPLHCACGRGFTGIAKKLLKYGAKVDSLDYSKKTPLHVAAIRGHHEVVELLIEHGANINLAYTKDHTPLFEAVWQNDMEMVRMLLQGGAETRHCALVHNAISHRNIELVDMLVKAGCHVDQLDCSGDTPMHAAVRHSIIPIVENLVDYGCDVNIGSDYSGATPLHVTVRIDMEFPVFQKILNILIKAGAKLDVESCEAGKTPLYTAIMQKKAAVARELIRRGAEVNRVQQRSRNYLHTAWYSGQPQIVRALVTAGYSLQDEQWLFVQDLADLTADELDTLLWLQRQKHNARPLANLCAIALRRTLYGGDLYVKVEALPLPRRLKESVQMRDL</sequence>
<feature type="repeat" description="ANK" evidence="3">
    <location>
        <begin position="313"/>
        <end position="345"/>
    </location>
</feature>
<evidence type="ECO:0000259" key="4">
    <source>
        <dbReference type="PROSITE" id="PS50225"/>
    </source>
</evidence>
<feature type="repeat" description="ANK" evidence="3">
    <location>
        <begin position="186"/>
        <end position="218"/>
    </location>
</feature>
<keyword evidence="2 3" id="KW-0040">ANK repeat</keyword>
<dbReference type="PROSITE" id="PS50088">
    <property type="entry name" value="ANK_REPEAT"/>
    <property type="match status" value="7"/>
</dbReference>